<organism evidence="1 2">
    <name type="scientific">Aureobasidium vineae</name>
    <dbReference type="NCBI Taxonomy" id="2773715"/>
    <lineage>
        <taxon>Eukaryota</taxon>
        <taxon>Fungi</taxon>
        <taxon>Dikarya</taxon>
        <taxon>Ascomycota</taxon>
        <taxon>Pezizomycotina</taxon>
        <taxon>Dothideomycetes</taxon>
        <taxon>Dothideomycetidae</taxon>
        <taxon>Dothideales</taxon>
        <taxon>Saccotheciaceae</taxon>
        <taxon>Aureobasidium</taxon>
    </lineage>
</organism>
<sequence length="171" mass="18931">MAPKEKAPLASYKYLTTEDLNNFRTNLIKTREMTSIVDAAFQQLNTQIHNVNASGAVSTAIDPIKREIRRCKEVVESALEFARSQEEVSAVLIDQGRSGDALTAINEGLVAISELTKPLVGIRDRLNNLSTKGCTVVTDGLQQSGFDQEIETWDTTVTEWTGRMAMPTWKV</sequence>
<evidence type="ECO:0000313" key="2">
    <source>
        <dbReference type="Proteomes" id="UP000716446"/>
    </source>
</evidence>
<dbReference type="EMBL" id="CAIJEN010000008">
    <property type="protein sequence ID" value="CAD0089857.1"/>
    <property type="molecule type" value="Genomic_DNA"/>
</dbReference>
<dbReference type="AlphaFoldDB" id="A0A9N8JQQ0"/>
<name>A0A9N8JQQ0_9PEZI</name>
<dbReference type="Proteomes" id="UP000716446">
    <property type="component" value="Unassembled WGS sequence"/>
</dbReference>
<gene>
    <name evidence="1" type="ORF">AWRI4619_LOCUS5928</name>
</gene>
<reference evidence="1" key="1">
    <citation type="submission" date="2020-06" db="EMBL/GenBank/DDBJ databases">
        <authorList>
            <person name="Onetto C."/>
        </authorList>
    </citation>
    <scope>NUCLEOTIDE SEQUENCE</scope>
</reference>
<protein>
    <submittedName>
        <fullName evidence="1">Uncharacterized protein</fullName>
    </submittedName>
</protein>
<keyword evidence="2" id="KW-1185">Reference proteome</keyword>
<evidence type="ECO:0000313" key="1">
    <source>
        <dbReference type="EMBL" id="CAD0089857.1"/>
    </source>
</evidence>
<proteinExistence type="predicted"/>
<accession>A0A9N8JQQ0</accession>
<comment type="caution">
    <text evidence="1">The sequence shown here is derived from an EMBL/GenBank/DDBJ whole genome shotgun (WGS) entry which is preliminary data.</text>
</comment>